<gene>
    <name evidence="4" type="ORF">CLV46_3004</name>
</gene>
<keyword evidence="1" id="KW-0175">Coiled coil</keyword>
<dbReference type="Pfam" id="PF01551">
    <property type="entry name" value="Peptidase_M23"/>
    <property type="match status" value="1"/>
</dbReference>
<comment type="caution">
    <text evidence="4">The sequence shown here is derived from an EMBL/GenBank/DDBJ whole genome shotgun (WGS) entry which is preliminary data.</text>
</comment>
<dbReference type="CDD" id="cd12797">
    <property type="entry name" value="M23_peptidase"/>
    <property type="match status" value="1"/>
</dbReference>
<keyword evidence="5" id="KW-1185">Reference proteome</keyword>
<protein>
    <submittedName>
        <fullName evidence="4">Murein DD-endopeptidase MepM/ murein hydrolase activator NlpD</fullName>
    </submittedName>
</protein>
<organism evidence="4 5">
    <name type="scientific">Diaminobutyricimonas aerilata</name>
    <dbReference type="NCBI Taxonomy" id="1162967"/>
    <lineage>
        <taxon>Bacteria</taxon>
        <taxon>Bacillati</taxon>
        <taxon>Actinomycetota</taxon>
        <taxon>Actinomycetes</taxon>
        <taxon>Micrococcales</taxon>
        <taxon>Microbacteriaceae</taxon>
        <taxon>Diaminobutyricimonas</taxon>
    </lineage>
</organism>
<evidence type="ECO:0000256" key="2">
    <source>
        <dbReference type="SAM" id="MobiDB-lite"/>
    </source>
</evidence>
<feature type="compositionally biased region" description="Low complexity" evidence="2">
    <location>
        <begin position="269"/>
        <end position="279"/>
    </location>
</feature>
<dbReference type="InterPro" id="IPR016047">
    <property type="entry name" value="M23ase_b-sheet_dom"/>
</dbReference>
<feature type="region of interest" description="Disordered" evidence="2">
    <location>
        <begin position="261"/>
        <end position="280"/>
    </location>
</feature>
<proteinExistence type="predicted"/>
<reference evidence="4 5" key="1">
    <citation type="submission" date="2017-11" db="EMBL/GenBank/DDBJ databases">
        <title>Genomic Encyclopedia of Archaeal and Bacterial Type Strains, Phase II (KMG-II): From Individual Species to Whole Genera.</title>
        <authorList>
            <person name="Goeker M."/>
        </authorList>
    </citation>
    <scope>NUCLEOTIDE SEQUENCE [LARGE SCALE GENOMIC DNA]</scope>
    <source>
        <strain evidence="4 5">DSM 27393</strain>
    </source>
</reference>
<dbReference type="Gene3D" id="2.70.70.10">
    <property type="entry name" value="Glucose Permease (Domain IIA)"/>
    <property type="match status" value="1"/>
</dbReference>
<dbReference type="PANTHER" id="PTHR21666:SF270">
    <property type="entry name" value="MUREIN HYDROLASE ACTIVATOR ENVC"/>
    <property type="match status" value="1"/>
</dbReference>
<evidence type="ECO:0000259" key="3">
    <source>
        <dbReference type="Pfam" id="PF01551"/>
    </source>
</evidence>
<dbReference type="InterPro" id="IPR050570">
    <property type="entry name" value="Cell_wall_metabolism_enzyme"/>
</dbReference>
<name>A0A2M9CNE0_9MICO</name>
<evidence type="ECO:0000313" key="5">
    <source>
        <dbReference type="Proteomes" id="UP000228758"/>
    </source>
</evidence>
<feature type="coiled-coil region" evidence="1">
    <location>
        <begin position="53"/>
        <end position="129"/>
    </location>
</feature>
<evidence type="ECO:0000256" key="1">
    <source>
        <dbReference type="SAM" id="Coils"/>
    </source>
</evidence>
<dbReference type="Proteomes" id="UP000228758">
    <property type="component" value="Unassembled WGS sequence"/>
</dbReference>
<sequence length="412" mass="43465">MDVTLTRGMGGRRTRRFRLIVALAIGGLLTTVSVAAGPVEAAYAVDYPTWDEVKQARNNEAAAKAEVERIRGLLTQLKADAESKLAIANEANAKYMQADEDFQAANLDYETKREKAEKARAAAAESKKNAGQFAAQLSRIGGSDLTANLFANGDDADDVLSQMSRAIRLTEQTDGIYAKAVQDQNTAKSLTDQAQVAKDKREQLRAEAEAAYLDAQGKADAAQQALAAEQDHAAELEAQLAALIDTRKSLDASYAEYLTTLKPPGGGATTSPGAISASGWTWPTTGRITSQYGTRVHPISGKVSTHWGTDIAGGCGVPIYAAHAGTVGLIAWGGGYGNYIRLDHGGGISTQYAHIVHGGMRVSIGQAVSPGQLIAITGTTGNSTGCHLHYEVRINGATTDPIPFMRSQGVSF</sequence>
<dbReference type="AlphaFoldDB" id="A0A2M9CNE0"/>
<feature type="domain" description="M23ase beta-sheet core" evidence="3">
    <location>
        <begin position="305"/>
        <end position="401"/>
    </location>
</feature>
<keyword evidence="4" id="KW-0378">Hydrolase</keyword>
<dbReference type="GO" id="GO:0004222">
    <property type="term" value="F:metalloendopeptidase activity"/>
    <property type="evidence" value="ECO:0007669"/>
    <property type="project" value="TreeGrafter"/>
</dbReference>
<dbReference type="EMBL" id="PGFF01000001">
    <property type="protein sequence ID" value="PJJ73416.1"/>
    <property type="molecule type" value="Genomic_DNA"/>
</dbReference>
<dbReference type="PANTHER" id="PTHR21666">
    <property type="entry name" value="PEPTIDASE-RELATED"/>
    <property type="match status" value="1"/>
</dbReference>
<dbReference type="InterPro" id="IPR011055">
    <property type="entry name" value="Dup_hybrid_motif"/>
</dbReference>
<feature type="coiled-coil region" evidence="1">
    <location>
        <begin position="187"/>
        <end position="253"/>
    </location>
</feature>
<evidence type="ECO:0000313" key="4">
    <source>
        <dbReference type="EMBL" id="PJJ73416.1"/>
    </source>
</evidence>
<dbReference type="SUPFAM" id="SSF51261">
    <property type="entry name" value="Duplicated hybrid motif"/>
    <property type="match status" value="1"/>
</dbReference>
<accession>A0A2M9CNE0</accession>